<accession>A0A8T1WR86</accession>
<organism evidence="10 11">
    <name type="scientific">Phytophthora boehmeriae</name>
    <dbReference type="NCBI Taxonomy" id="109152"/>
    <lineage>
        <taxon>Eukaryota</taxon>
        <taxon>Sar</taxon>
        <taxon>Stramenopiles</taxon>
        <taxon>Oomycota</taxon>
        <taxon>Peronosporomycetes</taxon>
        <taxon>Peronosporales</taxon>
        <taxon>Peronosporaceae</taxon>
        <taxon>Phytophthora</taxon>
    </lineage>
</organism>
<evidence type="ECO:0000313" key="11">
    <source>
        <dbReference type="Proteomes" id="UP000693981"/>
    </source>
</evidence>
<keyword evidence="11" id="KW-1185">Reference proteome</keyword>
<dbReference type="EC" id="3.2.1.39" evidence="3"/>
<comment type="caution">
    <text evidence="10">The sequence shown here is derived from an EMBL/GenBank/DDBJ whole genome shotgun (WGS) entry which is preliminary data.</text>
</comment>
<keyword evidence="4" id="KW-0378">Hydrolase</keyword>
<dbReference type="GO" id="GO:0042973">
    <property type="term" value="F:glucan endo-1,3-beta-D-glucosidase activity"/>
    <property type="evidence" value="ECO:0007669"/>
    <property type="project" value="UniProtKB-EC"/>
</dbReference>
<comment type="catalytic activity">
    <reaction evidence="1">
        <text>Hydrolysis of (1-&gt;3)-beta-D-glucosidic linkages in (1-&gt;3)-beta-D-glucans.</text>
        <dbReference type="EC" id="3.2.1.39"/>
    </reaction>
</comment>
<dbReference type="Pfam" id="PF17652">
    <property type="entry name" value="Glyco_hydro81C"/>
    <property type="match status" value="1"/>
</dbReference>
<evidence type="ECO:0000256" key="7">
    <source>
        <dbReference type="ARBA" id="ARBA00023316"/>
    </source>
</evidence>
<keyword evidence="8" id="KW-0624">Polysaccharide degradation</keyword>
<dbReference type="EMBL" id="JAGDFL010000289">
    <property type="protein sequence ID" value="KAG7394229.1"/>
    <property type="molecule type" value="Genomic_DNA"/>
</dbReference>
<keyword evidence="7" id="KW-0961">Cell wall biogenesis/degradation</keyword>
<keyword evidence="6" id="KW-0326">Glycosidase</keyword>
<evidence type="ECO:0000313" key="10">
    <source>
        <dbReference type="EMBL" id="KAG7394229.1"/>
    </source>
</evidence>
<evidence type="ECO:0000256" key="1">
    <source>
        <dbReference type="ARBA" id="ARBA00000382"/>
    </source>
</evidence>
<dbReference type="GO" id="GO:0052861">
    <property type="term" value="F:endo-1,3(4)-beta-glucanase activity"/>
    <property type="evidence" value="ECO:0007669"/>
    <property type="project" value="InterPro"/>
</dbReference>
<proteinExistence type="inferred from homology"/>
<evidence type="ECO:0000256" key="3">
    <source>
        <dbReference type="ARBA" id="ARBA00012780"/>
    </source>
</evidence>
<gene>
    <name evidence="10" type="ORF">PHYBOEH_005484</name>
</gene>
<evidence type="ECO:0000259" key="9">
    <source>
        <dbReference type="Pfam" id="PF17652"/>
    </source>
</evidence>
<sequence length="368" mass="42045">MLRTLQKDIMDDWSLNQDSWYFNGKYFQKYASLCLMASDSSVVGTDITLLSYCLEKLEALIEPVLNNTLSPPLVYETLYNGIVSRAIFDTGILYMDFGNGIYNDHHYHYGYFVTASAILKHLDPTWSRMPELETMIWTMLRDVANPSAADVYFPRFRHFSWYLGHSYSRGVTLLDNGKDEESTSEDINFYYGMTLWGKVTGKKAVEELGSLMLRLNARAVRTYFLLSADNTIHPPEIVRNRVTGIFFDNKVYYNTWFLDEKYAIHGIQMIPVSPINELARTPEFVAQEWNDVLSKDPIVVNVNTTISWLSLLLVNAATVNQTDALYKLKNATLDNGLSRSWALYNAATRCRDGLTLDPSTSIDLSVQL</sequence>
<dbReference type="GO" id="GO:0071555">
    <property type="term" value="P:cell wall organization"/>
    <property type="evidence" value="ECO:0007669"/>
    <property type="project" value="UniProtKB-KW"/>
</dbReference>
<evidence type="ECO:0000256" key="4">
    <source>
        <dbReference type="ARBA" id="ARBA00022801"/>
    </source>
</evidence>
<dbReference type="AlphaFoldDB" id="A0A8T1WR86"/>
<dbReference type="InterPro" id="IPR040720">
    <property type="entry name" value="GH81_C"/>
</dbReference>
<evidence type="ECO:0000256" key="8">
    <source>
        <dbReference type="ARBA" id="ARBA00023326"/>
    </source>
</evidence>
<keyword evidence="5" id="KW-0119">Carbohydrate metabolism</keyword>
<feature type="domain" description="Glycosyl hydrolase family 81 C-terminal" evidence="9">
    <location>
        <begin position="5"/>
        <end position="343"/>
    </location>
</feature>
<dbReference type="InterPro" id="IPR005200">
    <property type="entry name" value="Endo-beta-glucanase"/>
</dbReference>
<dbReference type="OrthoDB" id="4473401at2759"/>
<evidence type="ECO:0000256" key="5">
    <source>
        <dbReference type="ARBA" id="ARBA00023277"/>
    </source>
</evidence>
<dbReference type="PANTHER" id="PTHR31983:SF0">
    <property type="entry name" value="GLUCAN ENDO-1,3-BETA-D-GLUCOSIDASE 2"/>
    <property type="match status" value="1"/>
</dbReference>
<dbReference type="Proteomes" id="UP000693981">
    <property type="component" value="Unassembled WGS sequence"/>
</dbReference>
<dbReference type="PANTHER" id="PTHR31983">
    <property type="entry name" value="ENDO-1,3(4)-BETA-GLUCANASE 1"/>
    <property type="match status" value="1"/>
</dbReference>
<evidence type="ECO:0000256" key="2">
    <source>
        <dbReference type="ARBA" id="ARBA00010730"/>
    </source>
</evidence>
<comment type="similarity">
    <text evidence="2">Belongs to the glycosyl hydrolase 81 family.</text>
</comment>
<protein>
    <recommendedName>
        <fullName evidence="3">glucan endo-1,3-beta-D-glucosidase</fullName>
        <ecNumber evidence="3">3.2.1.39</ecNumber>
    </recommendedName>
</protein>
<reference evidence="10" key="1">
    <citation type="submission" date="2021-02" db="EMBL/GenBank/DDBJ databases">
        <authorList>
            <person name="Palmer J.M."/>
        </authorList>
    </citation>
    <scope>NUCLEOTIDE SEQUENCE</scope>
    <source>
        <strain evidence="10">SCRP23</strain>
    </source>
</reference>
<dbReference type="PROSITE" id="PS52008">
    <property type="entry name" value="GH81"/>
    <property type="match status" value="1"/>
</dbReference>
<evidence type="ECO:0000256" key="6">
    <source>
        <dbReference type="ARBA" id="ARBA00023295"/>
    </source>
</evidence>
<dbReference type="GO" id="GO:0000272">
    <property type="term" value="P:polysaccharide catabolic process"/>
    <property type="evidence" value="ECO:0007669"/>
    <property type="project" value="UniProtKB-KW"/>
</dbReference>
<name>A0A8T1WR86_9STRA</name>